<dbReference type="RefSeq" id="WP_013540679.1">
    <property type="nucleotide sequence ID" value="NC_014931.1"/>
</dbReference>
<evidence type="ECO:0000313" key="1">
    <source>
        <dbReference type="EMBL" id="ADU36444.1"/>
    </source>
</evidence>
<accession>E6UVW6</accession>
<protein>
    <submittedName>
        <fullName evidence="1">Uncharacterized protein</fullName>
    </submittedName>
</protein>
<dbReference type="Proteomes" id="UP000008917">
    <property type="component" value="Chromosome"/>
</dbReference>
<dbReference type="AlphaFoldDB" id="E6UVW6"/>
<reference evidence="2" key="1">
    <citation type="submission" date="2010-12" db="EMBL/GenBank/DDBJ databases">
        <title>Complete sequence of Variovorax paradoxus EPS.</title>
        <authorList>
            <consortium name="US DOE Joint Genome Institute"/>
            <person name="Lucas S."/>
            <person name="Copeland A."/>
            <person name="Lapidus A."/>
            <person name="Cheng J.-F."/>
            <person name="Goodwin L."/>
            <person name="Pitluck S."/>
            <person name="Teshima H."/>
            <person name="Detter J.C."/>
            <person name="Han C."/>
            <person name="Tapia R."/>
            <person name="Land M."/>
            <person name="Hauser L."/>
            <person name="Kyrpides N."/>
            <person name="Ivanova N."/>
            <person name="Ovchinnikova G."/>
            <person name="Orwin P."/>
            <person name="Han J.-I.G."/>
            <person name="Woyke T."/>
        </authorList>
    </citation>
    <scope>NUCLEOTIDE SEQUENCE [LARGE SCALE GENOMIC DNA]</scope>
    <source>
        <strain evidence="2">EPS</strain>
    </source>
</reference>
<dbReference type="KEGG" id="vpe:Varpa_2238"/>
<dbReference type="STRING" id="595537.Varpa_2238"/>
<dbReference type="HOGENOM" id="CLU_1593849_0_0_4"/>
<name>E6UVW6_VARPE</name>
<evidence type="ECO:0000313" key="2">
    <source>
        <dbReference type="Proteomes" id="UP000008917"/>
    </source>
</evidence>
<dbReference type="eggNOG" id="ENOG5032T31">
    <property type="taxonomic scope" value="Bacteria"/>
</dbReference>
<proteinExistence type="predicted"/>
<gene>
    <name evidence="1" type="ordered locus">Varpa_2238</name>
</gene>
<organism evidence="1 2">
    <name type="scientific">Variovorax paradoxus (strain EPS)</name>
    <dbReference type="NCBI Taxonomy" id="595537"/>
    <lineage>
        <taxon>Bacteria</taxon>
        <taxon>Pseudomonadati</taxon>
        <taxon>Pseudomonadota</taxon>
        <taxon>Betaproteobacteria</taxon>
        <taxon>Burkholderiales</taxon>
        <taxon>Comamonadaceae</taxon>
        <taxon>Variovorax</taxon>
    </lineage>
</organism>
<reference evidence="1 2" key="2">
    <citation type="journal article" date="2013" name="Genome Announc.">
        <title>Genome of the Root-Associated Plant Growth-Promoting Bacterium Variovorax paradoxus Strain EPS.</title>
        <authorList>
            <person name="Han J.I."/>
            <person name="Spain J.C."/>
            <person name="Leadbetter J.R."/>
            <person name="Ovchinnikova G."/>
            <person name="Goodwin L.A."/>
            <person name="Han C.S."/>
            <person name="Woyke T."/>
            <person name="Davenport K.W."/>
            <person name="Orwin P.M."/>
        </authorList>
    </citation>
    <scope>NUCLEOTIDE SEQUENCE [LARGE SCALE GENOMIC DNA]</scope>
    <source>
        <strain evidence="1 2">EPS</strain>
    </source>
</reference>
<dbReference type="EMBL" id="CP002417">
    <property type="protein sequence ID" value="ADU36444.1"/>
    <property type="molecule type" value="Genomic_DNA"/>
</dbReference>
<sequence length="176" mass="19841">MSALPRDIAMNAGIETVWRTVAHFVVHPPPAEWRDQLARRLGRRPRRVGLWTELAMFGARRCLDIADEAALPQGARLRVASKRGAWGATYTGLEQLDAGLPMPFTFMQSQPALMLAEVGRCLEWQGDASFMLCRDPERLLQLAKLGASSDGLLFGLVEEERNEELPRTEWWRLMPA</sequence>